<dbReference type="EMBL" id="EQ999977">
    <property type="protein sequence ID" value="EEQ90400.2"/>
    <property type="molecule type" value="Genomic_DNA"/>
</dbReference>
<reference evidence="3" key="1">
    <citation type="journal article" date="2015" name="PLoS Genet.">
        <title>The dynamic genome and transcriptome of the human fungal pathogen Blastomyces and close relative Emmonsia.</title>
        <authorList>
            <person name="Munoz J.F."/>
            <person name="Gauthier G.M."/>
            <person name="Desjardins C.A."/>
            <person name="Gallo J.E."/>
            <person name="Holder J."/>
            <person name="Sullivan T.D."/>
            <person name="Marty A.J."/>
            <person name="Carmen J.C."/>
            <person name="Chen Z."/>
            <person name="Ding L."/>
            <person name="Gujja S."/>
            <person name="Magrini V."/>
            <person name="Misas E."/>
            <person name="Mitreva M."/>
            <person name="Priest M."/>
            <person name="Saif S."/>
            <person name="Whiston E.A."/>
            <person name="Young S."/>
            <person name="Zeng Q."/>
            <person name="Goldman W.E."/>
            <person name="Mardis E.R."/>
            <person name="Taylor J.W."/>
            <person name="McEwen J.G."/>
            <person name="Clay O.K."/>
            <person name="Klein B.S."/>
            <person name="Cuomo C.A."/>
        </authorList>
    </citation>
    <scope>NUCLEOTIDE SEQUENCE [LARGE SCALE GENOMIC DNA]</scope>
    <source>
        <strain evidence="3">ER-3 / ATCC MYA-2586</strain>
    </source>
</reference>
<organism evidence="2 3">
    <name type="scientific">Ajellomyces dermatitidis (strain ER-3 / ATCC MYA-2586)</name>
    <name type="common">Blastomyces dermatitidis</name>
    <dbReference type="NCBI Taxonomy" id="559297"/>
    <lineage>
        <taxon>Eukaryota</taxon>
        <taxon>Fungi</taxon>
        <taxon>Dikarya</taxon>
        <taxon>Ascomycota</taxon>
        <taxon>Pezizomycotina</taxon>
        <taxon>Eurotiomycetes</taxon>
        <taxon>Eurotiomycetidae</taxon>
        <taxon>Onygenales</taxon>
        <taxon>Ajellomycetaceae</taxon>
        <taxon>Blastomyces</taxon>
    </lineage>
</organism>
<dbReference type="RefSeq" id="XP_045277142.1">
    <property type="nucleotide sequence ID" value="XM_045426288.1"/>
</dbReference>
<keyword evidence="3" id="KW-1185">Reference proteome</keyword>
<keyword evidence="1" id="KW-0732">Signal</keyword>
<evidence type="ECO:0000256" key="1">
    <source>
        <dbReference type="SAM" id="SignalP"/>
    </source>
</evidence>
<sequence>MRKLLHVAATLILTGLPTALSGGNHASCRCQPEDPCWPSPRKWKRLNESAEGNLVAVRPVGSVCHDPTYDLEACVNTKNISHNSFWRAEQPGAVKFPNWETWPTHQESCYVDSPRGDTCDQGQVSLSSVLAESLSHIQKAAHFA</sequence>
<dbReference type="GeneID" id="69032027"/>
<dbReference type="Proteomes" id="UP000002039">
    <property type="component" value="Unassembled WGS sequence"/>
</dbReference>
<evidence type="ECO:0000313" key="3">
    <source>
        <dbReference type="Proteomes" id="UP000002039"/>
    </source>
</evidence>
<name>A0ABP2F119_AJEDR</name>
<protein>
    <submittedName>
        <fullName evidence="2">Uncharacterized protein</fullName>
    </submittedName>
</protein>
<proteinExistence type="predicted"/>
<feature type="signal peptide" evidence="1">
    <location>
        <begin position="1"/>
        <end position="21"/>
    </location>
</feature>
<accession>A0ABP2F119</accession>
<gene>
    <name evidence="2" type="ORF">BDCG_17135</name>
</gene>
<evidence type="ECO:0000313" key="2">
    <source>
        <dbReference type="EMBL" id="EEQ90400.2"/>
    </source>
</evidence>
<feature type="chain" id="PRO_5046891693" evidence="1">
    <location>
        <begin position="22"/>
        <end position="144"/>
    </location>
</feature>